<evidence type="ECO:0000313" key="1">
    <source>
        <dbReference type="EMBL" id="RIB35311.1"/>
    </source>
</evidence>
<accession>A0A397WN36</accession>
<dbReference type="Proteomes" id="UP000266622">
    <property type="component" value="Unassembled WGS sequence"/>
</dbReference>
<gene>
    <name evidence="1" type="ORF">BXU00_02155</name>
</gene>
<organism evidence="1 2">
    <name type="scientific">Candidatus Nanoclepta minutus</name>
    <dbReference type="NCBI Taxonomy" id="1940235"/>
    <lineage>
        <taxon>Archaea</taxon>
        <taxon>Nanobdellota</taxon>
        <taxon>Candidatus Nanoclepta</taxon>
    </lineage>
</organism>
<dbReference type="AlphaFoldDB" id="A0A397WN36"/>
<dbReference type="EMBL" id="MWMI01000003">
    <property type="protein sequence ID" value="RIB35311.1"/>
    <property type="molecule type" value="Genomic_DNA"/>
</dbReference>
<evidence type="ECO:0000313" key="2">
    <source>
        <dbReference type="Proteomes" id="UP000266622"/>
    </source>
</evidence>
<reference evidence="1 2" key="1">
    <citation type="journal article" date="2018" name="Syst. Appl. Microbiol.">
        <title>A new symbiotic nanoarchaeote (Candidatus Nanoclepta minutus) and its host (Zestosphaera tikiterensis gen. nov., sp. nov.) from a New Zealand hot spring.</title>
        <authorList>
            <person name="St John E."/>
            <person name="Liu Y."/>
            <person name="Podar M."/>
            <person name="Stott M.B."/>
            <person name="Meneghin J."/>
            <person name="Chen Z."/>
            <person name="Lagutin K."/>
            <person name="Mitchell K."/>
            <person name="Reysenbach A.L."/>
        </authorList>
    </citation>
    <scope>NUCLEOTIDE SEQUENCE [LARGE SCALE GENOMIC DNA]</scope>
    <source>
        <strain evidence="1">NZ3</strain>
    </source>
</reference>
<protein>
    <submittedName>
        <fullName evidence="1">Uncharacterized protein</fullName>
    </submittedName>
</protein>
<sequence>MKFKAFIEALGNDKEFLKKFLGEIEGKIKEFKGISIEKSKIEEPIEKEIEINNQKSKVWSSFIEIDGKADGIESLIDFVLWYSPSKIEIEDVKEIKISTDEGDIKISREKFNNLLNQISFRIIDLSRTIGDLLIANRILQETIKNIKKDKKS</sequence>
<name>A0A397WN36_9ARCH</name>
<comment type="caution">
    <text evidence="1">The sequence shown here is derived from an EMBL/GenBank/DDBJ whole genome shotgun (WGS) entry which is preliminary data.</text>
</comment>
<proteinExistence type="predicted"/>